<comment type="similarity">
    <text evidence="2 3">Belongs to the small heat shock protein (HSP20) family.</text>
</comment>
<dbReference type="OrthoDB" id="5511210at2759"/>
<proteinExistence type="inferred from homology"/>
<dbReference type="InterPro" id="IPR002068">
    <property type="entry name" value="A-crystallin/Hsp20_dom"/>
</dbReference>
<name>A0A1E3PA59_WICAA</name>
<evidence type="ECO:0000313" key="6">
    <source>
        <dbReference type="EMBL" id="ODQ61832.1"/>
    </source>
</evidence>
<dbReference type="STRING" id="683960.A0A1E3PA59"/>
<keyword evidence="1" id="KW-0346">Stress response</keyword>
<dbReference type="InterPro" id="IPR031107">
    <property type="entry name" value="Small_HSP"/>
</dbReference>
<dbReference type="InterPro" id="IPR008978">
    <property type="entry name" value="HSP20-like_chaperone"/>
</dbReference>
<feature type="region of interest" description="Disordered" evidence="4">
    <location>
        <begin position="1"/>
        <end position="70"/>
    </location>
</feature>
<reference evidence="6 7" key="1">
    <citation type="journal article" date="2016" name="Proc. Natl. Acad. Sci. U.S.A.">
        <title>Comparative genomics of biotechnologically important yeasts.</title>
        <authorList>
            <person name="Riley R."/>
            <person name="Haridas S."/>
            <person name="Wolfe K.H."/>
            <person name="Lopes M.R."/>
            <person name="Hittinger C.T."/>
            <person name="Goeker M."/>
            <person name="Salamov A.A."/>
            <person name="Wisecaver J.H."/>
            <person name="Long T.M."/>
            <person name="Calvey C.H."/>
            <person name="Aerts A.L."/>
            <person name="Barry K.W."/>
            <person name="Choi C."/>
            <person name="Clum A."/>
            <person name="Coughlan A.Y."/>
            <person name="Deshpande S."/>
            <person name="Douglass A.P."/>
            <person name="Hanson S.J."/>
            <person name="Klenk H.-P."/>
            <person name="LaButti K.M."/>
            <person name="Lapidus A."/>
            <person name="Lindquist E.A."/>
            <person name="Lipzen A.M."/>
            <person name="Meier-Kolthoff J.P."/>
            <person name="Ohm R.A."/>
            <person name="Otillar R.P."/>
            <person name="Pangilinan J.L."/>
            <person name="Peng Y."/>
            <person name="Rokas A."/>
            <person name="Rosa C.A."/>
            <person name="Scheuner C."/>
            <person name="Sibirny A.A."/>
            <person name="Slot J.C."/>
            <person name="Stielow J.B."/>
            <person name="Sun H."/>
            <person name="Kurtzman C.P."/>
            <person name="Blackwell M."/>
            <person name="Grigoriev I.V."/>
            <person name="Jeffries T.W."/>
        </authorList>
    </citation>
    <scope>NUCLEOTIDE SEQUENCE [LARGE SCALE GENOMIC DNA]</scope>
    <source>
        <strain evidence="7">ATCC 58044 / CBS 1984 / NCYC 433 / NRRL Y-366-8</strain>
    </source>
</reference>
<evidence type="ECO:0000256" key="2">
    <source>
        <dbReference type="PROSITE-ProRule" id="PRU00285"/>
    </source>
</evidence>
<evidence type="ECO:0000313" key="7">
    <source>
        <dbReference type="Proteomes" id="UP000094112"/>
    </source>
</evidence>
<feature type="compositionally biased region" description="Polar residues" evidence="4">
    <location>
        <begin position="18"/>
        <end position="34"/>
    </location>
</feature>
<dbReference type="Proteomes" id="UP000094112">
    <property type="component" value="Unassembled WGS sequence"/>
</dbReference>
<dbReference type="CDD" id="cd06464">
    <property type="entry name" value="ACD_sHsps-like"/>
    <property type="match status" value="1"/>
</dbReference>
<organism evidence="6 7">
    <name type="scientific">Wickerhamomyces anomalus (strain ATCC 58044 / CBS 1984 / NCYC 433 / NRRL Y-366-8)</name>
    <name type="common">Yeast</name>
    <name type="synonym">Hansenula anomala</name>
    <dbReference type="NCBI Taxonomy" id="683960"/>
    <lineage>
        <taxon>Eukaryota</taxon>
        <taxon>Fungi</taxon>
        <taxon>Dikarya</taxon>
        <taxon>Ascomycota</taxon>
        <taxon>Saccharomycotina</taxon>
        <taxon>Saccharomycetes</taxon>
        <taxon>Phaffomycetales</taxon>
        <taxon>Wickerhamomycetaceae</taxon>
        <taxon>Wickerhamomyces</taxon>
    </lineage>
</organism>
<evidence type="ECO:0000256" key="3">
    <source>
        <dbReference type="RuleBase" id="RU003616"/>
    </source>
</evidence>
<dbReference type="SUPFAM" id="SSF49764">
    <property type="entry name" value="HSP20-like chaperones"/>
    <property type="match status" value="1"/>
</dbReference>
<accession>A0A1E3PA59</accession>
<dbReference type="PROSITE" id="PS01031">
    <property type="entry name" value="SHSP"/>
    <property type="match status" value="1"/>
</dbReference>
<dbReference type="RefSeq" id="XP_019041039.1">
    <property type="nucleotide sequence ID" value="XM_019180876.1"/>
</dbReference>
<dbReference type="GeneID" id="30198122"/>
<gene>
    <name evidence="6" type="ORF">WICANDRAFT_20520</name>
</gene>
<keyword evidence="7" id="KW-1185">Reference proteome</keyword>
<dbReference type="PANTHER" id="PTHR11527">
    <property type="entry name" value="HEAT-SHOCK PROTEIN 20 FAMILY MEMBER"/>
    <property type="match status" value="1"/>
</dbReference>
<dbReference type="AlphaFoldDB" id="A0A1E3PA59"/>
<feature type="domain" description="SHSP" evidence="5">
    <location>
        <begin position="64"/>
        <end position="183"/>
    </location>
</feature>
<evidence type="ECO:0000256" key="1">
    <source>
        <dbReference type="ARBA" id="ARBA00023016"/>
    </source>
</evidence>
<evidence type="ECO:0000259" key="5">
    <source>
        <dbReference type="PROSITE" id="PS01031"/>
    </source>
</evidence>
<sequence>QENDDDDKLTFPAPSGGPTDTSGKLETPKQSKPTINPLARRHSSLRTFKDPQPKIEVSQRNTKNPKLPYSPSINVYDTKDEYNVVLALPGASLNEIDIDFHPATNEIVIKGSINSISNLNEIDLKHSEIRTGSIERRVKFPTLPKIIDENIKAKYLNGLLTIKVPKESNDDVLKKPKRKVTIEDVPDEELEYE</sequence>
<protein>
    <recommendedName>
        <fullName evidence="5">SHSP domain-containing protein</fullName>
    </recommendedName>
</protein>
<dbReference type="Pfam" id="PF00011">
    <property type="entry name" value="HSP20"/>
    <property type="match status" value="1"/>
</dbReference>
<feature type="non-terminal residue" evidence="6">
    <location>
        <position position="1"/>
    </location>
</feature>
<feature type="non-terminal residue" evidence="6">
    <location>
        <position position="193"/>
    </location>
</feature>
<dbReference type="EMBL" id="KV454208">
    <property type="protein sequence ID" value="ODQ61832.1"/>
    <property type="molecule type" value="Genomic_DNA"/>
</dbReference>
<evidence type="ECO:0000256" key="4">
    <source>
        <dbReference type="SAM" id="MobiDB-lite"/>
    </source>
</evidence>
<dbReference type="Gene3D" id="2.60.40.790">
    <property type="match status" value="1"/>
</dbReference>